<reference evidence="2" key="1">
    <citation type="submission" date="2020-07" db="EMBL/GenBank/DDBJ databases">
        <authorList>
            <person name="Lin J."/>
        </authorList>
    </citation>
    <scope>NUCLEOTIDE SEQUENCE</scope>
</reference>
<sequence>MGLWFMNLDMAHGFMVHGLMVHGLMVHGFEYGLNVYGFMEKSTALSPAFVVGAVADLTSFERRALFSLSVSPSSGWWADSGYIEHLAGRTRLRGEHRSLSQVRRRAWSRGSKAATEEGHNGDALQREGPRQRHGIEGAAAFEVERRGIRGNSAGLNHQSQRRRAGFDGLAEIMSRVMDGDSNWASTNWPQVARLRADRPRVARPAAGVAASDDGDFDGASAWLRADLPRVTQLRNYRPRWRGFEADRPRVTRLRVEDGSGLSKYSFGVVKAWSSSGTSSMAVRCGSAAVWTALGSKRR</sequence>
<organism evidence="2">
    <name type="scientific">Ananas comosus var. bracteatus</name>
    <name type="common">red pineapple</name>
    <dbReference type="NCBI Taxonomy" id="296719"/>
    <lineage>
        <taxon>Eukaryota</taxon>
        <taxon>Viridiplantae</taxon>
        <taxon>Streptophyta</taxon>
        <taxon>Embryophyta</taxon>
        <taxon>Tracheophyta</taxon>
        <taxon>Spermatophyta</taxon>
        <taxon>Magnoliopsida</taxon>
        <taxon>Liliopsida</taxon>
        <taxon>Poales</taxon>
        <taxon>Bromeliaceae</taxon>
        <taxon>Bromelioideae</taxon>
        <taxon>Ananas</taxon>
    </lineage>
</organism>
<feature type="compositionally biased region" description="Basic and acidic residues" evidence="1">
    <location>
        <begin position="114"/>
        <end position="132"/>
    </location>
</feature>
<accession>A0A6V7NXK0</accession>
<evidence type="ECO:0000256" key="1">
    <source>
        <dbReference type="SAM" id="MobiDB-lite"/>
    </source>
</evidence>
<dbReference type="AlphaFoldDB" id="A0A6V7NXK0"/>
<name>A0A6V7NXK0_ANACO</name>
<protein>
    <submittedName>
        <fullName evidence="2">Uncharacterized protein</fullName>
    </submittedName>
</protein>
<evidence type="ECO:0000313" key="2">
    <source>
        <dbReference type="EMBL" id="CAD1823044.1"/>
    </source>
</evidence>
<proteinExistence type="predicted"/>
<feature type="region of interest" description="Disordered" evidence="1">
    <location>
        <begin position="103"/>
        <end position="132"/>
    </location>
</feature>
<gene>
    <name evidence="2" type="ORF">CB5_LOCUS6255</name>
</gene>
<dbReference type="EMBL" id="LR862142">
    <property type="protein sequence ID" value="CAD1823044.1"/>
    <property type="molecule type" value="Genomic_DNA"/>
</dbReference>